<gene>
    <name evidence="3" type="ORF">Vbra_18360</name>
</gene>
<evidence type="ECO:0000313" key="4">
    <source>
        <dbReference type="Proteomes" id="UP000041254"/>
    </source>
</evidence>
<proteinExistence type="predicted"/>
<evidence type="ECO:0000256" key="1">
    <source>
        <dbReference type="SAM" id="MobiDB-lite"/>
    </source>
</evidence>
<feature type="chain" id="PRO_5005190846" evidence="2">
    <location>
        <begin position="21"/>
        <end position="300"/>
    </location>
</feature>
<evidence type="ECO:0000256" key="2">
    <source>
        <dbReference type="SAM" id="SignalP"/>
    </source>
</evidence>
<name>A0A0G4GQG7_VITBC</name>
<dbReference type="PhylomeDB" id="A0A0G4GQG7"/>
<feature type="region of interest" description="Disordered" evidence="1">
    <location>
        <begin position="44"/>
        <end position="64"/>
    </location>
</feature>
<evidence type="ECO:0000313" key="3">
    <source>
        <dbReference type="EMBL" id="CEM32694.1"/>
    </source>
</evidence>
<protein>
    <submittedName>
        <fullName evidence="3">Uncharacterized protein</fullName>
    </submittedName>
</protein>
<dbReference type="VEuPathDB" id="CryptoDB:Vbra_18360"/>
<keyword evidence="2" id="KW-0732">Signal</keyword>
<dbReference type="OMA" id="AQGANTH"/>
<dbReference type="Proteomes" id="UP000041254">
    <property type="component" value="Unassembled WGS sequence"/>
</dbReference>
<feature type="signal peptide" evidence="2">
    <location>
        <begin position="1"/>
        <end position="20"/>
    </location>
</feature>
<keyword evidence="4" id="KW-1185">Reference proteome</keyword>
<accession>A0A0G4GQG7</accession>
<organism evidence="3 4">
    <name type="scientific">Vitrella brassicaformis (strain CCMP3155)</name>
    <dbReference type="NCBI Taxonomy" id="1169540"/>
    <lineage>
        <taxon>Eukaryota</taxon>
        <taxon>Sar</taxon>
        <taxon>Alveolata</taxon>
        <taxon>Colpodellida</taxon>
        <taxon>Vitrellaceae</taxon>
        <taxon>Vitrella</taxon>
    </lineage>
</organism>
<dbReference type="EMBL" id="CDMY01000759">
    <property type="protein sequence ID" value="CEM32694.1"/>
    <property type="molecule type" value="Genomic_DNA"/>
</dbReference>
<dbReference type="AlphaFoldDB" id="A0A0G4GQG7"/>
<dbReference type="InParanoid" id="A0A0G4GQG7"/>
<dbReference type="OrthoDB" id="422764at2759"/>
<sequence>MFLTGAFAVFTALFRTVAQGANTHQAGSSAAVLRSVASPKNAYALHQQHSDHHHRHTKQVATSTAHTVTKQMGFEYRLRVCNAYPYQAAIDIYHKNTQLTKDAPLPYKHCKDFESRLAMGDKIEFTVDDTNAGTFSVAELPPHDAVLLLVIYRHDTLSTAVSFEPHVYANLLNAQIAIIDTYKGSAKARLSIDDHPDSKSSRSEELRFDSVVAVNEGRYRAVLSSEGGEEIASAPIVCLNKESYVILRVGVESQSGKSYPQELVVYPMSDPYYLSGAFSSKALSAVSSLLLAIFIAIQLT</sequence>
<reference evidence="3 4" key="1">
    <citation type="submission" date="2014-11" db="EMBL/GenBank/DDBJ databases">
        <authorList>
            <person name="Zhu J."/>
            <person name="Qi W."/>
            <person name="Song R."/>
        </authorList>
    </citation>
    <scope>NUCLEOTIDE SEQUENCE [LARGE SCALE GENOMIC DNA]</scope>
</reference>